<dbReference type="OrthoDB" id="120976at2759"/>
<gene>
    <name evidence="1" type="ORF">GALMADRAFT_223884</name>
</gene>
<evidence type="ECO:0000313" key="1">
    <source>
        <dbReference type="EMBL" id="KDR78620.1"/>
    </source>
</evidence>
<dbReference type="SUPFAM" id="SSF52047">
    <property type="entry name" value="RNI-like"/>
    <property type="match status" value="1"/>
</dbReference>
<dbReference type="InterPro" id="IPR032675">
    <property type="entry name" value="LRR_dom_sf"/>
</dbReference>
<organism evidence="1 2">
    <name type="scientific">Galerina marginata (strain CBS 339.88)</name>
    <dbReference type="NCBI Taxonomy" id="685588"/>
    <lineage>
        <taxon>Eukaryota</taxon>
        <taxon>Fungi</taxon>
        <taxon>Dikarya</taxon>
        <taxon>Basidiomycota</taxon>
        <taxon>Agaricomycotina</taxon>
        <taxon>Agaricomycetes</taxon>
        <taxon>Agaricomycetidae</taxon>
        <taxon>Agaricales</taxon>
        <taxon>Agaricineae</taxon>
        <taxon>Strophariaceae</taxon>
        <taxon>Galerina</taxon>
    </lineage>
</organism>
<sequence>MPLRTKPDVGNAAELGSGANVGLLGHPDLKRKSPFSDFGAPPKYARSVQSVHASSFDIEVFHEKLQYNQTRSSPMTPKELLKDLGLVDDLDGSLIARMDAALPGMRLKERLFELGHDTPQAWMDFLSDHGYINARVLDILRTSAIERIVFAPSMFDENGLNLPESNVYSVFGKADSFSFLSELSFANVRICDSDIQHIHHLPNLSALNLNGTGIGNEGVFLLVSLKRTLKKLSLATNPDIDNDAIPDVLLLSSLSFLSILDTSIEMVGLRRLAEAMHTNHWIMDIEIPYACEVYVDNINSQYLYSPVAPLITNSHVCPQLSSAALKRNLEAHAVCNASIVPSGTRPEMVERLSTILKIRTLDMLVISMLEGNEFVSGSK</sequence>
<dbReference type="HOGENOM" id="CLU_729670_0_0_1"/>
<dbReference type="EMBL" id="KL142374">
    <property type="protein sequence ID" value="KDR78620.1"/>
    <property type="molecule type" value="Genomic_DNA"/>
</dbReference>
<dbReference type="AlphaFoldDB" id="A0A067T603"/>
<keyword evidence="2" id="KW-1185">Reference proteome</keyword>
<protein>
    <submittedName>
        <fullName evidence="1">Uncharacterized protein</fullName>
    </submittedName>
</protein>
<dbReference type="Proteomes" id="UP000027222">
    <property type="component" value="Unassembled WGS sequence"/>
</dbReference>
<evidence type="ECO:0000313" key="2">
    <source>
        <dbReference type="Proteomes" id="UP000027222"/>
    </source>
</evidence>
<name>A0A067T603_GALM3</name>
<proteinExistence type="predicted"/>
<dbReference type="STRING" id="685588.A0A067T603"/>
<accession>A0A067T603</accession>
<dbReference type="Gene3D" id="3.80.10.10">
    <property type="entry name" value="Ribonuclease Inhibitor"/>
    <property type="match status" value="1"/>
</dbReference>
<reference evidence="2" key="1">
    <citation type="journal article" date="2014" name="Proc. Natl. Acad. Sci. U.S.A.">
        <title>Extensive sampling of basidiomycete genomes demonstrates inadequacy of the white-rot/brown-rot paradigm for wood decay fungi.</title>
        <authorList>
            <person name="Riley R."/>
            <person name="Salamov A.A."/>
            <person name="Brown D.W."/>
            <person name="Nagy L.G."/>
            <person name="Floudas D."/>
            <person name="Held B.W."/>
            <person name="Levasseur A."/>
            <person name="Lombard V."/>
            <person name="Morin E."/>
            <person name="Otillar R."/>
            <person name="Lindquist E.A."/>
            <person name="Sun H."/>
            <person name="LaButti K.M."/>
            <person name="Schmutz J."/>
            <person name="Jabbour D."/>
            <person name="Luo H."/>
            <person name="Baker S.E."/>
            <person name="Pisabarro A.G."/>
            <person name="Walton J.D."/>
            <person name="Blanchette R.A."/>
            <person name="Henrissat B."/>
            <person name="Martin F."/>
            <person name="Cullen D."/>
            <person name="Hibbett D.S."/>
            <person name="Grigoriev I.V."/>
        </authorList>
    </citation>
    <scope>NUCLEOTIDE SEQUENCE [LARGE SCALE GENOMIC DNA]</scope>
    <source>
        <strain evidence="2">CBS 339.88</strain>
    </source>
</reference>